<dbReference type="SUPFAM" id="SSF53756">
    <property type="entry name" value="UDP-Glycosyltransferase/glycogen phosphorylase"/>
    <property type="match status" value="1"/>
</dbReference>
<dbReference type="EC" id="2.4.-.-" evidence="2"/>
<dbReference type="Pfam" id="PF13524">
    <property type="entry name" value="Glyco_trans_1_2"/>
    <property type="match status" value="1"/>
</dbReference>
<feature type="domain" description="Spore protein YkvP/CgeB glycosyl transferase-like" evidence="1">
    <location>
        <begin position="142"/>
        <end position="263"/>
    </location>
</feature>
<dbReference type="EMBL" id="JBHTJZ010000005">
    <property type="protein sequence ID" value="MFD0958310.1"/>
    <property type="molecule type" value="Genomic_DNA"/>
</dbReference>
<proteinExistence type="predicted"/>
<reference evidence="3" key="1">
    <citation type="journal article" date="2019" name="Int. J. Syst. Evol. Microbiol.">
        <title>The Global Catalogue of Microorganisms (GCM) 10K type strain sequencing project: providing services to taxonomists for standard genome sequencing and annotation.</title>
        <authorList>
            <consortium name="The Broad Institute Genomics Platform"/>
            <consortium name="The Broad Institute Genome Sequencing Center for Infectious Disease"/>
            <person name="Wu L."/>
            <person name="Ma J."/>
        </authorList>
    </citation>
    <scope>NUCLEOTIDE SEQUENCE [LARGE SCALE GENOMIC DNA]</scope>
    <source>
        <strain evidence="3">CCUG 59129</strain>
    </source>
</reference>
<dbReference type="Proteomes" id="UP001596989">
    <property type="component" value="Unassembled WGS sequence"/>
</dbReference>
<protein>
    <submittedName>
        <fullName evidence="2">Glycosyltransferase</fullName>
        <ecNumber evidence="2">2.4.-.-</ecNumber>
    </submittedName>
</protein>
<accession>A0ABW3HLG0</accession>
<dbReference type="Gene3D" id="3.40.50.2000">
    <property type="entry name" value="Glycogen Phosphorylase B"/>
    <property type="match status" value="1"/>
</dbReference>
<evidence type="ECO:0000313" key="3">
    <source>
        <dbReference type="Proteomes" id="UP001596989"/>
    </source>
</evidence>
<dbReference type="RefSeq" id="WP_377562054.1">
    <property type="nucleotide sequence ID" value="NZ_JBHTJZ010000005.1"/>
</dbReference>
<keyword evidence="3" id="KW-1185">Reference proteome</keyword>
<gene>
    <name evidence="2" type="ORF">ACFQ2I_02820</name>
</gene>
<evidence type="ECO:0000313" key="2">
    <source>
        <dbReference type="EMBL" id="MFD0958310.1"/>
    </source>
</evidence>
<organism evidence="2 3">
    <name type="scientific">Paenibacillus chungangensis</name>
    <dbReference type="NCBI Taxonomy" id="696535"/>
    <lineage>
        <taxon>Bacteria</taxon>
        <taxon>Bacillati</taxon>
        <taxon>Bacillota</taxon>
        <taxon>Bacilli</taxon>
        <taxon>Bacillales</taxon>
        <taxon>Paenibacillaceae</taxon>
        <taxon>Paenibacillus</taxon>
    </lineage>
</organism>
<dbReference type="InterPro" id="IPR055259">
    <property type="entry name" value="YkvP/CgeB_Glyco_trans-like"/>
</dbReference>
<keyword evidence="2" id="KW-0808">Transferase</keyword>
<comment type="caution">
    <text evidence="2">The sequence shown here is derived from an EMBL/GenBank/DDBJ whole genome shotgun (WGS) entry which is preliminary data.</text>
</comment>
<sequence length="269" mass="31378">MEKYDIFHFHFGETFFPDKRDLSVLKKAGKKMIVHHNGSDARMLSVARSYSNPYVVVKDTWPESRVHENLKQLSAYIDHAIINDYELLPYIQPYYKKIHVLPYAIDVLQVQPFYPTPHSLPLVVHAPSHREIKGTAFIVAAVQRLWNEGVKFQFQLLENMPRSQVMEMYTQSTIIIDQLRIGTYANLSMEAMAMGKPVICYIRDDLRSTFPPDLPIVSANPNSIYNVLKDLLHRPGDWRKRGIDGRKYVERNHSYKHVGEKLIQIYHQL</sequence>
<evidence type="ECO:0000259" key="1">
    <source>
        <dbReference type="Pfam" id="PF13524"/>
    </source>
</evidence>
<keyword evidence="2" id="KW-0328">Glycosyltransferase</keyword>
<name>A0ABW3HLG0_9BACL</name>
<dbReference type="GO" id="GO:0016757">
    <property type="term" value="F:glycosyltransferase activity"/>
    <property type="evidence" value="ECO:0007669"/>
    <property type="project" value="UniProtKB-KW"/>
</dbReference>